<reference evidence="4" key="1">
    <citation type="journal article" date="2019" name="Int. J. Syst. Evol. Microbiol.">
        <title>The Global Catalogue of Microorganisms (GCM) 10K type strain sequencing project: providing services to taxonomists for standard genome sequencing and annotation.</title>
        <authorList>
            <consortium name="The Broad Institute Genomics Platform"/>
            <consortium name="The Broad Institute Genome Sequencing Center for Infectious Disease"/>
            <person name="Wu L."/>
            <person name="Ma J."/>
        </authorList>
    </citation>
    <scope>NUCLEOTIDE SEQUENCE [LARGE SCALE GENOMIC DNA]</scope>
    <source>
        <strain evidence="4">KCTC 42211</strain>
    </source>
</reference>
<evidence type="ECO:0000313" key="4">
    <source>
        <dbReference type="Proteomes" id="UP001595724"/>
    </source>
</evidence>
<dbReference type="EMBL" id="JBHRYF010000001">
    <property type="protein sequence ID" value="MFC3658811.1"/>
    <property type="molecule type" value="Genomic_DNA"/>
</dbReference>
<protein>
    <submittedName>
        <fullName evidence="3">DUF4426 domain-containing protein</fullName>
    </submittedName>
</protein>
<dbReference type="Pfam" id="PF14467">
    <property type="entry name" value="DUF4426"/>
    <property type="match status" value="1"/>
</dbReference>
<keyword evidence="1" id="KW-0732">Signal</keyword>
<comment type="caution">
    <text evidence="3">The sequence shown here is derived from an EMBL/GenBank/DDBJ whole genome shotgun (WGS) entry which is preliminary data.</text>
</comment>
<feature type="domain" description="DUF4426" evidence="2">
    <location>
        <begin position="42"/>
        <end position="168"/>
    </location>
</feature>
<dbReference type="InterPro" id="IPR025218">
    <property type="entry name" value="DUF4426"/>
</dbReference>
<organism evidence="3 4">
    <name type="scientific">Luteimonas notoginsengisoli</name>
    <dbReference type="NCBI Taxonomy" id="1578200"/>
    <lineage>
        <taxon>Bacteria</taxon>
        <taxon>Pseudomonadati</taxon>
        <taxon>Pseudomonadota</taxon>
        <taxon>Gammaproteobacteria</taxon>
        <taxon>Lysobacterales</taxon>
        <taxon>Lysobacteraceae</taxon>
        <taxon>Luteimonas</taxon>
    </lineage>
</organism>
<feature type="chain" id="PRO_5045966423" evidence="1">
    <location>
        <begin position="20"/>
        <end position="169"/>
    </location>
</feature>
<accession>A0ABV7UPX7</accession>
<dbReference type="PROSITE" id="PS51257">
    <property type="entry name" value="PROKAR_LIPOPROTEIN"/>
    <property type="match status" value="1"/>
</dbReference>
<dbReference type="Proteomes" id="UP001595724">
    <property type="component" value="Unassembled WGS sequence"/>
</dbReference>
<dbReference type="Gene3D" id="2.60.40.3340">
    <property type="entry name" value="Domain of unknown function DUF4426"/>
    <property type="match status" value="1"/>
</dbReference>
<evidence type="ECO:0000259" key="2">
    <source>
        <dbReference type="Pfam" id="PF14467"/>
    </source>
</evidence>
<name>A0ABV7UPX7_9GAMM</name>
<dbReference type="RefSeq" id="WP_386705610.1">
    <property type="nucleotide sequence ID" value="NZ_JBHRYF010000001.1"/>
</dbReference>
<sequence length="169" mass="17779">MTDALFRRALTLILTAALAGCGGSAPGPAASQGQARQDASARVGDVVVRANAIATEGLGEAVARQYGIERDTGTVMLLVGVRRDDGNGNEVALPARVTAVAVDLLGKRQELAMREVRSSAPGSGPGQGFIDYVGTARVIAPDTLRFDVTAALEDEPPMRLRFNRDFFPR</sequence>
<proteinExistence type="predicted"/>
<evidence type="ECO:0000256" key="1">
    <source>
        <dbReference type="SAM" id="SignalP"/>
    </source>
</evidence>
<evidence type="ECO:0000313" key="3">
    <source>
        <dbReference type="EMBL" id="MFC3658811.1"/>
    </source>
</evidence>
<keyword evidence="4" id="KW-1185">Reference proteome</keyword>
<feature type="signal peptide" evidence="1">
    <location>
        <begin position="1"/>
        <end position="19"/>
    </location>
</feature>
<gene>
    <name evidence="3" type="ORF">ACFOM9_01800</name>
</gene>